<evidence type="ECO:0000313" key="2">
    <source>
        <dbReference type="Proteomes" id="UP000598196"/>
    </source>
</evidence>
<protein>
    <recommendedName>
        <fullName evidence="3">MOSC domain-containing protein</fullName>
    </recommendedName>
</protein>
<evidence type="ECO:0008006" key="3">
    <source>
        <dbReference type="Google" id="ProtNLM"/>
    </source>
</evidence>
<gene>
    <name evidence="1" type="ORF">GCM10010991_31110</name>
</gene>
<evidence type="ECO:0000313" key="1">
    <source>
        <dbReference type="EMBL" id="GGO36695.1"/>
    </source>
</evidence>
<dbReference type="SUPFAM" id="SSF50800">
    <property type="entry name" value="PK beta-barrel domain-like"/>
    <property type="match status" value="1"/>
</dbReference>
<proteinExistence type="predicted"/>
<dbReference type="InterPro" id="IPR011037">
    <property type="entry name" value="Pyrv_Knase-like_insert_dom_sf"/>
</dbReference>
<dbReference type="Gene3D" id="2.40.33.20">
    <property type="entry name" value="PK beta-barrel domain-like"/>
    <property type="match status" value="1"/>
</dbReference>
<reference evidence="1 2" key="1">
    <citation type="journal article" date="2014" name="Int. J. Syst. Evol. Microbiol.">
        <title>Complete genome sequence of Corynebacterium casei LMG S-19264T (=DSM 44701T), isolated from a smear-ripened cheese.</title>
        <authorList>
            <consortium name="US DOE Joint Genome Institute (JGI-PGF)"/>
            <person name="Walter F."/>
            <person name="Albersmeier A."/>
            <person name="Kalinowski J."/>
            <person name="Ruckert C."/>
        </authorList>
    </citation>
    <scope>NUCLEOTIDE SEQUENCE [LARGE SCALE GENOMIC DNA]</scope>
    <source>
        <strain evidence="1 2">CGMCC 1.7029</strain>
    </source>
</reference>
<dbReference type="RefSeq" id="WP_146287802.1">
    <property type="nucleotide sequence ID" value="NZ_BMLP01000007.1"/>
</dbReference>
<dbReference type="AlphaFoldDB" id="A0A917YLL3"/>
<dbReference type="OrthoDB" id="5735964at2"/>
<accession>A0A917YLL3</accession>
<sequence length="188" mass="20430">MASEPAHQATMAELMAALPHVLAAPKDAAPVLQLCFRPAFNQRSFPDHLTLTRTEGIPGERFTSAPWLKLPDGSGDPRIQVSILPRRVMDLVWRDRAGTPHPGDTIIADLDTTEANLPTGTLLQVGTAILRVSDVFNDGCVKWKARYGADAKAWITAPGHPELRLRGILCSVESDGEIRLGDPIRKLG</sequence>
<organism evidence="1 2">
    <name type="scientific">Gemmobacter aquaticus</name>
    <dbReference type="NCBI Taxonomy" id="490185"/>
    <lineage>
        <taxon>Bacteria</taxon>
        <taxon>Pseudomonadati</taxon>
        <taxon>Pseudomonadota</taxon>
        <taxon>Alphaproteobacteria</taxon>
        <taxon>Rhodobacterales</taxon>
        <taxon>Paracoccaceae</taxon>
        <taxon>Gemmobacter</taxon>
    </lineage>
</organism>
<dbReference type="Proteomes" id="UP000598196">
    <property type="component" value="Unassembled WGS sequence"/>
</dbReference>
<dbReference type="EMBL" id="BMLP01000007">
    <property type="protein sequence ID" value="GGO36695.1"/>
    <property type="molecule type" value="Genomic_DNA"/>
</dbReference>
<comment type="caution">
    <text evidence="1">The sequence shown here is derived from an EMBL/GenBank/DDBJ whole genome shotgun (WGS) entry which is preliminary data.</text>
</comment>
<keyword evidence="2" id="KW-1185">Reference proteome</keyword>
<name>A0A917YLL3_9RHOB</name>